<evidence type="ECO:0000313" key="2">
    <source>
        <dbReference type="Proteomes" id="UP000018087"/>
    </source>
</evidence>
<name>U7PVA7_SPOS1</name>
<protein>
    <submittedName>
        <fullName evidence="1">Uncharacterized protein</fullName>
    </submittedName>
</protein>
<dbReference type="Proteomes" id="UP000018087">
    <property type="component" value="Unassembled WGS sequence"/>
</dbReference>
<dbReference type="EMBL" id="KI440845">
    <property type="protein sequence ID" value="ERS99583.1"/>
    <property type="molecule type" value="Genomic_DNA"/>
</dbReference>
<reference evidence="2" key="1">
    <citation type="journal article" date="2014" name="Genome Announc.">
        <title>Genome sequence of the pathogenic fungus Sporothrix schenckii (ATCC 58251).</title>
        <authorList>
            <person name="Cuomo C.A."/>
            <person name="Rodriguez-Del Valle N."/>
            <person name="Perez-Sanchez L."/>
            <person name="Abouelleil A."/>
            <person name="Goldberg J."/>
            <person name="Young S."/>
            <person name="Zeng Q."/>
            <person name="Birren B.W."/>
        </authorList>
    </citation>
    <scope>NUCLEOTIDE SEQUENCE [LARGE SCALE GENOMIC DNA]</scope>
    <source>
        <strain evidence="2">ATCC 58251 / de Perez 2211183</strain>
    </source>
</reference>
<dbReference type="AlphaFoldDB" id="U7PVA7"/>
<dbReference type="HOGENOM" id="CLU_1338288_0_0_1"/>
<accession>U7PVA7</accession>
<gene>
    <name evidence="1" type="ORF">HMPREF1624_04788</name>
</gene>
<sequence>MADYNHRRAASELLAYRQVSGGAVYGQDRFSVSQRPGSAGTLFAHPTPRGHHMVDQNGSKYANTNFHYRSQSYESPCGWDASGGGADTARSPGAPKLTEARKRKQHKLSDIKLHSSYGSSVNLVSLNHTRSYVTDITKQLSFASVAPGKHAIKGQLGNPGAASFPIQGAASNFCTRQNGPSPRLFALRAKGLPEYRHRVFGSRGG</sequence>
<organism evidence="1 2">
    <name type="scientific">Sporothrix schenckii (strain ATCC 58251 / de Perez 2211183)</name>
    <name type="common">Rose-picker's disease fungus</name>
    <dbReference type="NCBI Taxonomy" id="1391915"/>
    <lineage>
        <taxon>Eukaryota</taxon>
        <taxon>Fungi</taxon>
        <taxon>Dikarya</taxon>
        <taxon>Ascomycota</taxon>
        <taxon>Pezizomycotina</taxon>
        <taxon>Sordariomycetes</taxon>
        <taxon>Sordariomycetidae</taxon>
        <taxon>Ophiostomatales</taxon>
        <taxon>Ophiostomataceae</taxon>
        <taxon>Sporothrix</taxon>
    </lineage>
</organism>
<keyword evidence="2" id="KW-1185">Reference proteome</keyword>
<proteinExistence type="predicted"/>
<evidence type="ECO:0000313" key="1">
    <source>
        <dbReference type="EMBL" id="ERS99583.1"/>
    </source>
</evidence>